<feature type="binding site" evidence="10">
    <location>
        <position position="16"/>
    </location>
    <ligand>
        <name>Zn(2+)</name>
        <dbReference type="ChEBI" id="CHEBI:29105"/>
    </ligand>
</feature>
<protein>
    <recommendedName>
        <fullName evidence="3 8">6-carboxy-5,6,7,8-tetrahydropterin synthase</fullName>
        <ecNumber evidence="8">4.-.-.-</ecNumber>
    </recommendedName>
</protein>
<dbReference type="EMBL" id="VMFD01000042">
    <property type="protein sequence ID" value="TSC65454.1"/>
    <property type="molecule type" value="Genomic_DNA"/>
</dbReference>
<dbReference type="Proteomes" id="UP000316253">
    <property type="component" value="Unassembled WGS sequence"/>
</dbReference>
<organism evidence="11 12">
    <name type="scientific">Candidatus Berkelbacteria bacterium Gr01-1014_85</name>
    <dbReference type="NCBI Taxonomy" id="2017150"/>
    <lineage>
        <taxon>Bacteria</taxon>
        <taxon>Candidatus Berkelbacteria</taxon>
    </lineage>
</organism>
<dbReference type="SUPFAM" id="SSF55620">
    <property type="entry name" value="Tetrahydrobiopterin biosynthesis enzymes-like"/>
    <property type="match status" value="1"/>
</dbReference>
<evidence type="ECO:0000256" key="2">
    <source>
        <dbReference type="ARBA" id="ARBA00008900"/>
    </source>
</evidence>
<dbReference type="InterPro" id="IPR038418">
    <property type="entry name" value="6-PTP_synth/QueD_sf"/>
</dbReference>
<dbReference type="GO" id="GO:0008616">
    <property type="term" value="P:tRNA queuosine(34) biosynthetic process"/>
    <property type="evidence" value="ECO:0007669"/>
    <property type="project" value="UniProtKB-KW"/>
</dbReference>
<dbReference type="PIRSF" id="PIRSF006113">
    <property type="entry name" value="PTP_synth"/>
    <property type="match status" value="1"/>
</dbReference>
<evidence type="ECO:0000256" key="1">
    <source>
        <dbReference type="ARBA" id="ARBA00005061"/>
    </source>
</evidence>
<keyword evidence="6 8" id="KW-0456">Lyase</keyword>
<evidence type="ECO:0000256" key="3">
    <source>
        <dbReference type="ARBA" id="ARBA00018141"/>
    </source>
</evidence>
<dbReference type="GO" id="GO:0046872">
    <property type="term" value="F:metal ion binding"/>
    <property type="evidence" value="ECO:0007669"/>
    <property type="project" value="UniProtKB-KW"/>
</dbReference>
<comment type="caution">
    <text evidence="11">The sequence shown here is derived from an EMBL/GenBank/DDBJ whole genome shotgun (WGS) entry which is preliminary data.</text>
</comment>
<evidence type="ECO:0000256" key="9">
    <source>
        <dbReference type="PIRSR" id="PIRSR006113-1"/>
    </source>
</evidence>
<evidence type="ECO:0000256" key="8">
    <source>
        <dbReference type="PIRNR" id="PIRNR006113"/>
    </source>
</evidence>
<dbReference type="PANTHER" id="PTHR12589:SF7">
    <property type="entry name" value="6-PYRUVOYL TETRAHYDROBIOPTERIN SYNTHASE"/>
    <property type="match status" value="1"/>
</dbReference>
<evidence type="ECO:0000256" key="10">
    <source>
        <dbReference type="PIRSR" id="PIRSR006113-2"/>
    </source>
</evidence>
<dbReference type="PANTHER" id="PTHR12589">
    <property type="entry name" value="PYRUVOYL TETRAHYDROBIOPTERIN SYNTHASE"/>
    <property type="match status" value="1"/>
</dbReference>
<dbReference type="Pfam" id="PF01242">
    <property type="entry name" value="PTPS"/>
    <property type="match status" value="1"/>
</dbReference>
<dbReference type="EC" id="4.-.-.-" evidence="8"/>
<comment type="catalytic activity">
    <reaction evidence="7 8">
        <text>7,8-dihydroneopterin 3'-triphosphate + H2O = 6-carboxy-5,6,7,8-tetrahydropterin + triphosphate + acetaldehyde + 2 H(+)</text>
        <dbReference type="Rhea" id="RHEA:27966"/>
        <dbReference type="ChEBI" id="CHEBI:15343"/>
        <dbReference type="ChEBI" id="CHEBI:15377"/>
        <dbReference type="ChEBI" id="CHEBI:15378"/>
        <dbReference type="ChEBI" id="CHEBI:18036"/>
        <dbReference type="ChEBI" id="CHEBI:58462"/>
        <dbReference type="ChEBI" id="CHEBI:61032"/>
        <dbReference type="EC" id="4.1.2.50"/>
    </reaction>
</comment>
<gene>
    <name evidence="11" type="ORF">CEO22_474</name>
</gene>
<feature type="active site" description="Charge relay system" evidence="9">
    <location>
        <position position="73"/>
    </location>
</feature>
<evidence type="ECO:0000256" key="5">
    <source>
        <dbReference type="ARBA" id="ARBA00022833"/>
    </source>
</evidence>
<evidence type="ECO:0000313" key="11">
    <source>
        <dbReference type="EMBL" id="TSC65454.1"/>
    </source>
</evidence>
<comment type="cofactor">
    <cofactor evidence="8 10">
        <name>Zn(2+)</name>
        <dbReference type="ChEBI" id="CHEBI:29105"/>
    </cofactor>
    <text evidence="8 10">Binds 1 zinc ion per subunit.</text>
</comment>
<name>A0A554JAU4_9BACT</name>
<dbReference type="InterPro" id="IPR007115">
    <property type="entry name" value="6-PTP_synth/QueD"/>
</dbReference>
<dbReference type="GO" id="GO:0070497">
    <property type="term" value="F:6-carboxytetrahydropterin synthase activity"/>
    <property type="evidence" value="ECO:0007669"/>
    <property type="project" value="UniProtKB-EC"/>
</dbReference>
<sequence>MLKTSVTKLFTFEAAHQLPDHNGKCARLHGHSYKLEVTVSGPLQNIGSSDGMVIDFADLSKIVNEQIIDQWDHRFLNDILPFRTTAENLAVETFKRLTQADLTVNRIKLWETSKAYVEVTK</sequence>
<dbReference type="NCBIfam" id="TIGR03367">
    <property type="entry name" value="queuosine_QueD"/>
    <property type="match status" value="1"/>
</dbReference>
<evidence type="ECO:0000256" key="4">
    <source>
        <dbReference type="ARBA" id="ARBA00022723"/>
    </source>
</evidence>
<evidence type="ECO:0000256" key="7">
    <source>
        <dbReference type="ARBA" id="ARBA00048807"/>
    </source>
</evidence>
<comment type="similarity">
    <text evidence="2 8">Belongs to the PTPS family. QueD subfamily.</text>
</comment>
<keyword evidence="4 8" id="KW-0479">Metal-binding</keyword>
<dbReference type="UniPathway" id="UPA00391"/>
<accession>A0A554JAU4</accession>
<keyword evidence="5 8" id="KW-0862">Zinc</keyword>
<reference evidence="11 12" key="1">
    <citation type="submission" date="2017-08" db="EMBL/GenBank/DDBJ databases">
        <title>Mechanisms for carbon and nitrogen cycling indicate functional differentiation within the Candidate Phyla Radiation.</title>
        <authorList>
            <person name="Danczak R.E."/>
            <person name="Johnston M.D."/>
            <person name="Kenah C."/>
            <person name="Slattery M."/>
            <person name="Wrighton K.C."/>
            <person name="Wilkins M.J."/>
        </authorList>
    </citation>
    <scope>NUCLEOTIDE SEQUENCE [LARGE SCALE GENOMIC DNA]</scope>
    <source>
        <strain evidence="11">Gr01-1014_85</strain>
    </source>
</reference>
<feature type="active site" description="Proton acceptor" evidence="9">
    <location>
        <position position="25"/>
    </location>
</feature>
<feature type="binding site" evidence="10">
    <location>
        <position position="31"/>
    </location>
    <ligand>
        <name>Zn(2+)</name>
        <dbReference type="ChEBI" id="CHEBI:29105"/>
    </ligand>
</feature>
<keyword evidence="8" id="KW-0671">Queuosine biosynthesis</keyword>
<proteinExistence type="inferred from homology"/>
<evidence type="ECO:0000313" key="12">
    <source>
        <dbReference type="Proteomes" id="UP000316253"/>
    </source>
</evidence>
<dbReference type="Gene3D" id="3.30.479.10">
    <property type="entry name" value="6-pyruvoyl tetrahydropterin synthase/QueD"/>
    <property type="match status" value="1"/>
</dbReference>
<feature type="active site" description="Charge relay system" evidence="9">
    <location>
        <position position="111"/>
    </location>
</feature>
<comment type="pathway">
    <text evidence="1 8">Purine metabolism; 7-cyano-7-deazaguanine biosynthesis.</text>
</comment>
<evidence type="ECO:0000256" key="6">
    <source>
        <dbReference type="ARBA" id="ARBA00023239"/>
    </source>
</evidence>
<dbReference type="AlphaFoldDB" id="A0A554JAU4"/>
<feature type="binding site" evidence="10">
    <location>
        <position position="29"/>
    </location>
    <ligand>
        <name>Zn(2+)</name>
        <dbReference type="ChEBI" id="CHEBI:29105"/>
    </ligand>
</feature>